<sequence>MKRTILFIVVAVLCSNIQAQNRIDRSRLTPVDQLFRPLDYKERDSPGEIENVSLEGAIGSPYEDKVFRQGELVDLSFEKKVIGMFVRYNVYTNEVELVKHPESKNVSAMIKADKVFARIGSQEYHYKEYNDANNKPKKGYLIKLRCNSKINVYKELTKTFVHPKVAQTSYHKNEPAKFMDHEKYYMEIDGKMVYLKMNKRKIVKSFPGKQSELKSYINKEKLSFKKEVDLVRLVAYYDTL</sequence>
<organism evidence="1 2">
    <name type="scientific">Aquimarina amphilecti</name>
    <dbReference type="NCBI Taxonomy" id="1038014"/>
    <lineage>
        <taxon>Bacteria</taxon>
        <taxon>Pseudomonadati</taxon>
        <taxon>Bacteroidota</taxon>
        <taxon>Flavobacteriia</taxon>
        <taxon>Flavobacteriales</taxon>
        <taxon>Flavobacteriaceae</taxon>
        <taxon>Aquimarina</taxon>
    </lineage>
</organism>
<dbReference type="STRING" id="1038014.SAMN04487910_4054"/>
<keyword evidence="2" id="KW-1185">Reference proteome</keyword>
<reference evidence="1 2" key="1">
    <citation type="submission" date="2016-10" db="EMBL/GenBank/DDBJ databases">
        <authorList>
            <person name="de Groot N.N."/>
        </authorList>
    </citation>
    <scope>NUCLEOTIDE SEQUENCE [LARGE SCALE GENOMIC DNA]</scope>
    <source>
        <strain evidence="1 2">DSM 25232</strain>
    </source>
</reference>
<gene>
    <name evidence="1" type="ORF">SAMN04487910_4054</name>
</gene>
<dbReference type="OrthoDB" id="1432123at2"/>
<dbReference type="EMBL" id="FOAB01000008">
    <property type="protein sequence ID" value="SEM07254.1"/>
    <property type="molecule type" value="Genomic_DNA"/>
</dbReference>
<name>A0A1H7VDX1_AQUAM</name>
<dbReference type="Proteomes" id="UP000198521">
    <property type="component" value="Unassembled WGS sequence"/>
</dbReference>
<protein>
    <submittedName>
        <fullName evidence="1">Uncharacterized protein</fullName>
    </submittedName>
</protein>
<proteinExistence type="predicted"/>
<dbReference type="AlphaFoldDB" id="A0A1H7VDX1"/>
<evidence type="ECO:0000313" key="2">
    <source>
        <dbReference type="Proteomes" id="UP000198521"/>
    </source>
</evidence>
<accession>A0A1H7VDX1</accession>
<dbReference type="RefSeq" id="WP_091411798.1">
    <property type="nucleotide sequence ID" value="NZ_FOAB01000008.1"/>
</dbReference>
<evidence type="ECO:0000313" key="1">
    <source>
        <dbReference type="EMBL" id="SEM07254.1"/>
    </source>
</evidence>